<dbReference type="GO" id="GO:0009887">
    <property type="term" value="P:animal organ morphogenesis"/>
    <property type="evidence" value="ECO:0007669"/>
    <property type="project" value="TreeGrafter"/>
</dbReference>
<feature type="region of interest" description="Disordered" evidence="9">
    <location>
        <begin position="211"/>
        <end position="236"/>
    </location>
</feature>
<feature type="compositionally biased region" description="Low complexity" evidence="9">
    <location>
        <begin position="218"/>
        <end position="236"/>
    </location>
</feature>
<evidence type="ECO:0000256" key="6">
    <source>
        <dbReference type="ARBA" id="ARBA00023242"/>
    </source>
</evidence>
<evidence type="ECO:0000259" key="10">
    <source>
        <dbReference type="PROSITE" id="PS50071"/>
    </source>
</evidence>
<name>A0AAD9KCI9_9ANNE</name>
<dbReference type="PANTHER" id="PTHR24332">
    <property type="entry name" value="HOMEOBOX PROTEIN CDX"/>
    <property type="match status" value="1"/>
</dbReference>
<dbReference type="PRINTS" id="PR00024">
    <property type="entry name" value="HOMEOBOX"/>
</dbReference>
<keyword evidence="12" id="KW-1185">Reference proteome</keyword>
<dbReference type="GO" id="GO:0000981">
    <property type="term" value="F:DNA-binding transcription factor activity, RNA polymerase II-specific"/>
    <property type="evidence" value="ECO:0007669"/>
    <property type="project" value="InterPro"/>
</dbReference>
<dbReference type="InterPro" id="IPR020479">
    <property type="entry name" value="HD_metazoa"/>
</dbReference>
<dbReference type="InterPro" id="IPR047152">
    <property type="entry name" value="Caudal_homeobox"/>
</dbReference>
<keyword evidence="3" id="KW-0217">Developmental protein</keyword>
<dbReference type="PROSITE" id="PS50071">
    <property type="entry name" value="HOMEOBOX_2"/>
    <property type="match status" value="1"/>
</dbReference>
<dbReference type="AlphaFoldDB" id="A0AAD9KCI9"/>
<feature type="compositionally biased region" description="Polar residues" evidence="9">
    <location>
        <begin position="177"/>
        <end position="186"/>
    </location>
</feature>
<organism evidence="11 12">
    <name type="scientific">Paralvinella palmiformis</name>
    <dbReference type="NCBI Taxonomy" id="53620"/>
    <lineage>
        <taxon>Eukaryota</taxon>
        <taxon>Metazoa</taxon>
        <taxon>Spiralia</taxon>
        <taxon>Lophotrochozoa</taxon>
        <taxon>Annelida</taxon>
        <taxon>Polychaeta</taxon>
        <taxon>Sedentaria</taxon>
        <taxon>Canalipalpata</taxon>
        <taxon>Terebellida</taxon>
        <taxon>Terebelliformia</taxon>
        <taxon>Alvinellidae</taxon>
        <taxon>Paralvinella</taxon>
    </lineage>
</organism>
<dbReference type="SMART" id="SM00389">
    <property type="entry name" value="HOX"/>
    <property type="match status" value="1"/>
</dbReference>
<dbReference type="SUPFAM" id="SSF46689">
    <property type="entry name" value="Homeodomain-like"/>
    <property type="match status" value="1"/>
</dbReference>
<keyword evidence="6 7" id="KW-0539">Nucleus</keyword>
<comment type="similarity">
    <text evidence="2">Belongs to the Caudal homeobox family.</text>
</comment>
<evidence type="ECO:0000256" key="8">
    <source>
        <dbReference type="RuleBase" id="RU000682"/>
    </source>
</evidence>
<proteinExistence type="inferred from homology"/>
<dbReference type="EMBL" id="JAODUP010000014">
    <property type="protein sequence ID" value="KAK2168792.1"/>
    <property type="molecule type" value="Genomic_DNA"/>
</dbReference>
<dbReference type="PANTHER" id="PTHR24332:SF9">
    <property type="entry name" value="HOMEOTIC PROTEIN CAUDAL"/>
    <property type="match status" value="1"/>
</dbReference>
<evidence type="ECO:0000313" key="11">
    <source>
        <dbReference type="EMBL" id="KAK2168792.1"/>
    </source>
</evidence>
<dbReference type="GO" id="GO:0030154">
    <property type="term" value="P:cell differentiation"/>
    <property type="evidence" value="ECO:0007669"/>
    <property type="project" value="TreeGrafter"/>
</dbReference>
<dbReference type="PRINTS" id="PR00031">
    <property type="entry name" value="HTHREPRESSR"/>
</dbReference>
<protein>
    <recommendedName>
        <fullName evidence="10">Homeobox domain-containing protein</fullName>
    </recommendedName>
</protein>
<keyword evidence="5 7" id="KW-0371">Homeobox</keyword>
<sequence length="236" mass="27371">MRASHHTGRRKRCPTPLPVHLTRFCLLGLRLKVVNEGRLRNGILSSPVDEYSAPEGRLYPGPPWETDYRCLVTGTNVTHPPLQPAVGTNASGDKMAEAWQEMVHDWKTRTKDKYRIVYSEYQKVELEKEYLYSKYITIQRKAELARAIGLSERQVKIWFQNRRAKERKQKRKREESATNTSGSSDIQDMKTDLVTLTTPAPFLGQDRIKVESDDLHSAHAQQRAQQMQQQHQQQHH</sequence>
<gene>
    <name evidence="11" type="ORF">LSH36_14g07061</name>
</gene>
<dbReference type="CDD" id="cd00086">
    <property type="entry name" value="homeodomain"/>
    <property type="match status" value="1"/>
</dbReference>
<dbReference type="Gene3D" id="1.10.10.60">
    <property type="entry name" value="Homeodomain-like"/>
    <property type="match status" value="1"/>
</dbReference>
<feature type="DNA-binding region" description="Homeobox" evidence="7">
    <location>
        <begin position="111"/>
        <end position="170"/>
    </location>
</feature>
<dbReference type="InterPro" id="IPR001356">
    <property type="entry name" value="HD"/>
</dbReference>
<evidence type="ECO:0000313" key="12">
    <source>
        <dbReference type="Proteomes" id="UP001208570"/>
    </source>
</evidence>
<dbReference type="InterPro" id="IPR000047">
    <property type="entry name" value="HTH_motif"/>
</dbReference>
<dbReference type="GO" id="GO:0009948">
    <property type="term" value="P:anterior/posterior axis specification"/>
    <property type="evidence" value="ECO:0007669"/>
    <property type="project" value="TreeGrafter"/>
</dbReference>
<evidence type="ECO:0000256" key="7">
    <source>
        <dbReference type="PROSITE-ProRule" id="PRU00108"/>
    </source>
</evidence>
<evidence type="ECO:0000256" key="5">
    <source>
        <dbReference type="ARBA" id="ARBA00023155"/>
    </source>
</evidence>
<feature type="region of interest" description="Disordered" evidence="9">
    <location>
        <begin position="163"/>
        <end position="190"/>
    </location>
</feature>
<comment type="subcellular location">
    <subcellularLocation>
        <location evidence="1 7 8">Nucleus</location>
    </subcellularLocation>
</comment>
<dbReference type="GO" id="GO:0000977">
    <property type="term" value="F:RNA polymerase II transcription regulatory region sequence-specific DNA binding"/>
    <property type="evidence" value="ECO:0007669"/>
    <property type="project" value="TreeGrafter"/>
</dbReference>
<dbReference type="Proteomes" id="UP001208570">
    <property type="component" value="Unassembled WGS sequence"/>
</dbReference>
<dbReference type="GO" id="GO:0005634">
    <property type="term" value="C:nucleus"/>
    <property type="evidence" value="ECO:0007669"/>
    <property type="project" value="UniProtKB-SubCell"/>
</dbReference>
<dbReference type="FunFam" id="1.10.10.60:FF:000574">
    <property type="entry name" value="Homeobox protein CHOX-CAD2"/>
    <property type="match status" value="1"/>
</dbReference>
<accession>A0AAD9KCI9</accession>
<evidence type="ECO:0000256" key="9">
    <source>
        <dbReference type="SAM" id="MobiDB-lite"/>
    </source>
</evidence>
<evidence type="ECO:0000256" key="3">
    <source>
        <dbReference type="ARBA" id="ARBA00022473"/>
    </source>
</evidence>
<dbReference type="InterPro" id="IPR017970">
    <property type="entry name" value="Homeobox_CS"/>
</dbReference>
<comment type="caution">
    <text evidence="11">The sequence shown here is derived from an EMBL/GenBank/DDBJ whole genome shotgun (WGS) entry which is preliminary data.</text>
</comment>
<dbReference type="PROSITE" id="PS00027">
    <property type="entry name" value="HOMEOBOX_1"/>
    <property type="match status" value="1"/>
</dbReference>
<dbReference type="InterPro" id="IPR009057">
    <property type="entry name" value="Homeodomain-like_sf"/>
</dbReference>
<reference evidence="11" key="1">
    <citation type="journal article" date="2023" name="Mol. Biol. Evol.">
        <title>Third-Generation Sequencing Reveals the Adaptive Role of the Epigenome in Three Deep-Sea Polychaetes.</title>
        <authorList>
            <person name="Perez M."/>
            <person name="Aroh O."/>
            <person name="Sun Y."/>
            <person name="Lan Y."/>
            <person name="Juniper S.K."/>
            <person name="Young C.R."/>
            <person name="Angers B."/>
            <person name="Qian P.Y."/>
        </authorList>
    </citation>
    <scope>NUCLEOTIDE SEQUENCE</scope>
    <source>
        <strain evidence="11">P08H-3</strain>
    </source>
</reference>
<evidence type="ECO:0000256" key="4">
    <source>
        <dbReference type="ARBA" id="ARBA00023125"/>
    </source>
</evidence>
<evidence type="ECO:0000256" key="1">
    <source>
        <dbReference type="ARBA" id="ARBA00004123"/>
    </source>
</evidence>
<dbReference type="Pfam" id="PF00046">
    <property type="entry name" value="Homeodomain"/>
    <property type="match status" value="1"/>
</dbReference>
<feature type="domain" description="Homeobox" evidence="10">
    <location>
        <begin position="109"/>
        <end position="169"/>
    </location>
</feature>
<keyword evidence="4 7" id="KW-0238">DNA-binding</keyword>
<evidence type="ECO:0000256" key="2">
    <source>
        <dbReference type="ARBA" id="ARBA00010341"/>
    </source>
</evidence>